<dbReference type="EMBL" id="CP117562">
    <property type="protein sequence ID" value="WDB31099.1"/>
    <property type="molecule type" value="Genomic_DNA"/>
</dbReference>
<evidence type="ECO:0000313" key="3">
    <source>
        <dbReference type="Proteomes" id="UP001219219"/>
    </source>
</evidence>
<feature type="transmembrane region" description="Helical" evidence="1">
    <location>
        <begin position="97"/>
        <end position="116"/>
    </location>
</feature>
<sequence length="141" mass="16197">MAETSMGREFAIGLWLWPLALADICALLLITLALHSPRARTVWLWVILPQTAVVSAAAFLFYWLEQVDYLGMIITFALISQFPALLVAVIGRRHLKYIWLLCHIIFVILWGCMEPVNSLQRAILEGWEGKQISHLHQRMEQ</sequence>
<dbReference type="RefSeq" id="WP_232529607.1">
    <property type="nucleotide sequence ID" value="NZ_BBWA01000003.1"/>
</dbReference>
<keyword evidence="1" id="KW-0812">Transmembrane</keyword>
<feature type="transmembrane region" description="Helical" evidence="1">
    <location>
        <begin position="69"/>
        <end position="90"/>
    </location>
</feature>
<dbReference type="AlphaFoldDB" id="A0AAX3MSF0"/>
<organism evidence="2 3">
    <name type="scientific">Escherichia albertii</name>
    <dbReference type="NCBI Taxonomy" id="208962"/>
    <lineage>
        <taxon>Bacteria</taxon>
        <taxon>Pseudomonadati</taxon>
        <taxon>Pseudomonadota</taxon>
        <taxon>Gammaproteobacteria</taxon>
        <taxon>Enterobacterales</taxon>
        <taxon>Enterobacteriaceae</taxon>
        <taxon>Escherichia</taxon>
    </lineage>
</organism>
<evidence type="ECO:0000313" key="2">
    <source>
        <dbReference type="EMBL" id="WDB31099.1"/>
    </source>
</evidence>
<accession>A0AAX3MSF0</accession>
<feature type="transmembrane region" description="Helical" evidence="1">
    <location>
        <begin position="12"/>
        <end position="35"/>
    </location>
</feature>
<name>A0AAX3MSF0_ESCAL</name>
<dbReference type="Proteomes" id="UP001219219">
    <property type="component" value="Chromosome"/>
</dbReference>
<gene>
    <name evidence="2" type="ORF">PS049_09455</name>
</gene>
<proteinExistence type="predicted"/>
<reference evidence="2" key="1">
    <citation type="submission" date="2023-02" db="EMBL/GenBank/DDBJ databases">
        <title>Escherichia albertii as a potential enteropathogen in the light of epidemiological and genomic studies.</title>
        <authorList>
            <person name="Leszczynska K."/>
            <person name="Swiecicka I."/>
            <person name="Daniluk T."/>
            <person name="Lebensztejn D."/>
            <person name="Chmielewska S."/>
            <person name="Leszczynska D."/>
            <person name="Gawor J."/>
            <person name="Kliber M."/>
        </authorList>
    </citation>
    <scope>NUCLEOTIDE SEQUENCE</scope>
    <source>
        <strain evidence="2">BIA_7</strain>
    </source>
</reference>
<keyword evidence="1" id="KW-1133">Transmembrane helix</keyword>
<protein>
    <recommendedName>
        <fullName evidence="4">Inner membrane protein</fullName>
    </recommendedName>
</protein>
<feature type="transmembrane region" description="Helical" evidence="1">
    <location>
        <begin position="42"/>
        <end position="63"/>
    </location>
</feature>
<evidence type="ECO:0000256" key="1">
    <source>
        <dbReference type="SAM" id="Phobius"/>
    </source>
</evidence>
<evidence type="ECO:0008006" key="4">
    <source>
        <dbReference type="Google" id="ProtNLM"/>
    </source>
</evidence>
<keyword evidence="1" id="KW-0472">Membrane</keyword>